<feature type="region of interest" description="Disordered" evidence="1">
    <location>
        <begin position="1"/>
        <end position="21"/>
    </location>
</feature>
<evidence type="ECO:0000259" key="2">
    <source>
        <dbReference type="Pfam" id="PF07727"/>
    </source>
</evidence>
<accession>A0AAW2JJN9</accession>
<dbReference type="InterPro" id="IPR054722">
    <property type="entry name" value="PolX-like_BBD"/>
</dbReference>
<dbReference type="Pfam" id="PF25597">
    <property type="entry name" value="SH3_retrovirus"/>
    <property type="match status" value="1"/>
</dbReference>
<evidence type="ECO:0000259" key="4">
    <source>
        <dbReference type="Pfam" id="PF25597"/>
    </source>
</evidence>
<sequence>MEKVCPSNLNNQNQAQPAQVNEGHEVQEEKLLIVVATEKCSVATQNLDVWMIDSGCTHHMSSDLKNFKSLDEKYSSKVRLGDGRLVDVKGKCVVTVQTFLGLAGLHFQLIKHEEQMKNFSWSILIDKLDQKSEIGIFVGYSSVSKGYRVLNPNTEKFSCSFNDIHQEDATSQEESSDDENFAVRGTRSLLDIYSRCNVATLEPVDITEAMESPLWKTAMEEINMIEKNDTWSLVDMPETHQVIGSKWVFKLKLNPDGSINKHKARLVVRGYSQQ</sequence>
<dbReference type="Pfam" id="PF22936">
    <property type="entry name" value="Pol_BBD"/>
    <property type="match status" value="1"/>
</dbReference>
<dbReference type="Pfam" id="PF07727">
    <property type="entry name" value="RVT_2"/>
    <property type="match status" value="1"/>
</dbReference>
<gene>
    <name evidence="5" type="ORF">Sradi_6885800</name>
</gene>
<reference evidence="5" key="1">
    <citation type="submission" date="2020-06" db="EMBL/GenBank/DDBJ databases">
        <authorList>
            <person name="Li T."/>
            <person name="Hu X."/>
            <person name="Zhang T."/>
            <person name="Song X."/>
            <person name="Zhang H."/>
            <person name="Dai N."/>
            <person name="Sheng W."/>
            <person name="Hou X."/>
            <person name="Wei L."/>
        </authorList>
    </citation>
    <scope>NUCLEOTIDE SEQUENCE</scope>
    <source>
        <strain evidence="5">G02</strain>
        <tissue evidence="5">Leaf</tissue>
    </source>
</reference>
<reference evidence="5" key="2">
    <citation type="journal article" date="2024" name="Plant">
        <title>Genomic evolution and insights into agronomic trait innovations of Sesamum species.</title>
        <authorList>
            <person name="Miao H."/>
            <person name="Wang L."/>
            <person name="Qu L."/>
            <person name="Liu H."/>
            <person name="Sun Y."/>
            <person name="Le M."/>
            <person name="Wang Q."/>
            <person name="Wei S."/>
            <person name="Zheng Y."/>
            <person name="Lin W."/>
            <person name="Duan Y."/>
            <person name="Cao H."/>
            <person name="Xiong S."/>
            <person name="Wang X."/>
            <person name="Wei L."/>
            <person name="Li C."/>
            <person name="Ma Q."/>
            <person name="Ju M."/>
            <person name="Zhao R."/>
            <person name="Li G."/>
            <person name="Mu C."/>
            <person name="Tian Q."/>
            <person name="Mei H."/>
            <person name="Zhang T."/>
            <person name="Gao T."/>
            <person name="Zhang H."/>
        </authorList>
    </citation>
    <scope>NUCLEOTIDE SEQUENCE</scope>
    <source>
        <strain evidence="5">G02</strain>
    </source>
</reference>
<feature type="domain" description="Retroviral polymerase SH3-like" evidence="4">
    <location>
        <begin position="126"/>
        <end position="176"/>
    </location>
</feature>
<feature type="domain" description="Reverse transcriptase Ty1/copia-type" evidence="2">
    <location>
        <begin position="228"/>
        <end position="273"/>
    </location>
</feature>
<feature type="compositionally biased region" description="Low complexity" evidence="1">
    <location>
        <begin position="8"/>
        <end position="21"/>
    </location>
</feature>
<dbReference type="InterPro" id="IPR057670">
    <property type="entry name" value="SH3_retrovirus"/>
</dbReference>
<dbReference type="AlphaFoldDB" id="A0AAW2JJN9"/>
<organism evidence="5">
    <name type="scientific">Sesamum radiatum</name>
    <name type="common">Black benniseed</name>
    <dbReference type="NCBI Taxonomy" id="300843"/>
    <lineage>
        <taxon>Eukaryota</taxon>
        <taxon>Viridiplantae</taxon>
        <taxon>Streptophyta</taxon>
        <taxon>Embryophyta</taxon>
        <taxon>Tracheophyta</taxon>
        <taxon>Spermatophyta</taxon>
        <taxon>Magnoliopsida</taxon>
        <taxon>eudicotyledons</taxon>
        <taxon>Gunneridae</taxon>
        <taxon>Pentapetalae</taxon>
        <taxon>asterids</taxon>
        <taxon>lamiids</taxon>
        <taxon>Lamiales</taxon>
        <taxon>Pedaliaceae</taxon>
        <taxon>Sesamum</taxon>
    </lineage>
</organism>
<feature type="domain" description="Retrovirus-related Pol polyprotein from transposon TNT 1-94-like beta-barrel" evidence="3">
    <location>
        <begin position="50"/>
        <end position="101"/>
    </location>
</feature>
<protein>
    <submittedName>
        <fullName evidence="5">Retrovirus-related Pol polyprotein from transposon TNT 1-94</fullName>
    </submittedName>
</protein>
<evidence type="ECO:0000313" key="5">
    <source>
        <dbReference type="EMBL" id="KAL0294477.1"/>
    </source>
</evidence>
<evidence type="ECO:0000256" key="1">
    <source>
        <dbReference type="SAM" id="MobiDB-lite"/>
    </source>
</evidence>
<proteinExistence type="predicted"/>
<evidence type="ECO:0000259" key="3">
    <source>
        <dbReference type="Pfam" id="PF22936"/>
    </source>
</evidence>
<name>A0AAW2JJN9_SESRA</name>
<dbReference type="EMBL" id="JACGWJ010000164">
    <property type="protein sequence ID" value="KAL0294477.1"/>
    <property type="molecule type" value="Genomic_DNA"/>
</dbReference>
<comment type="caution">
    <text evidence="5">The sequence shown here is derived from an EMBL/GenBank/DDBJ whole genome shotgun (WGS) entry which is preliminary data.</text>
</comment>
<dbReference type="InterPro" id="IPR013103">
    <property type="entry name" value="RVT_2"/>
</dbReference>